<proteinExistence type="predicted"/>
<evidence type="ECO:0000313" key="2">
    <source>
        <dbReference type="EMBL" id="VUF11837.1"/>
    </source>
</evidence>
<dbReference type="AlphaFoldDB" id="A0A564FUZ7"/>
<accession>A0A564FUZ7</accession>
<dbReference type="RefSeq" id="WP_186383771.1">
    <property type="nucleotide sequence ID" value="NZ_BPQI01000007.1"/>
</dbReference>
<evidence type="ECO:0000313" key="1">
    <source>
        <dbReference type="EMBL" id="GJD54474.1"/>
    </source>
</evidence>
<keyword evidence="4" id="KW-1185">Reference proteome</keyword>
<gene>
    <name evidence="1" type="ORF">IFDJLNFL_0346</name>
    <name evidence="2" type="ORF">MTDSW087_01522</name>
</gene>
<evidence type="ECO:0000313" key="3">
    <source>
        <dbReference type="Proteomes" id="UP000401717"/>
    </source>
</evidence>
<protein>
    <submittedName>
        <fullName evidence="2">Uncharacterized protein</fullName>
    </submittedName>
</protein>
<reference evidence="1" key="2">
    <citation type="journal article" date="2021" name="Front. Microbiol.">
        <title>Comprehensive Comparative Genomics and Phenotyping of Methylobacterium Species.</title>
        <authorList>
            <person name="Alessa O."/>
            <person name="Ogura Y."/>
            <person name="Fujitani Y."/>
            <person name="Takami H."/>
            <person name="Hayashi T."/>
            <person name="Sahin N."/>
            <person name="Tani A."/>
        </authorList>
    </citation>
    <scope>NUCLEOTIDE SEQUENCE</scope>
    <source>
        <strain evidence="1">DSM 22415</strain>
    </source>
</reference>
<dbReference type="Proteomes" id="UP001055303">
    <property type="component" value="Unassembled WGS sequence"/>
</dbReference>
<evidence type="ECO:0000313" key="4">
    <source>
        <dbReference type="Proteomes" id="UP001055303"/>
    </source>
</evidence>
<dbReference type="EMBL" id="BPQI01000007">
    <property type="protein sequence ID" value="GJD54474.1"/>
    <property type="molecule type" value="Genomic_DNA"/>
</dbReference>
<organism evidence="2 3">
    <name type="scientific">Methylobacterium dankookense</name>
    <dbReference type="NCBI Taxonomy" id="560405"/>
    <lineage>
        <taxon>Bacteria</taxon>
        <taxon>Pseudomonadati</taxon>
        <taxon>Pseudomonadota</taxon>
        <taxon>Alphaproteobacteria</taxon>
        <taxon>Hyphomicrobiales</taxon>
        <taxon>Methylobacteriaceae</taxon>
        <taxon>Methylobacterium</taxon>
    </lineage>
</organism>
<name>A0A564FUZ7_9HYPH</name>
<sequence length="118" mass="12822">MRDRTQDGPPVTPDGRYIVVRGRLWRRADPNLGAAQREAAVSALMTARRAVGAALKAERAGRPDAATALAAARKEVQAAKEALGERGPVWWDDGAPDETRRLARNTRYAAWFAGLEEG</sequence>
<reference evidence="1" key="3">
    <citation type="submission" date="2021-08" db="EMBL/GenBank/DDBJ databases">
        <authorList>
            <person name="Tani A."/>
            <person name="Ola A."/>
            <person name="Ogura Y."/>
            <person name="Katsura K."/>
            <person name="Hayashi T."/>
        </authorList>
    </citation>
    <scope>NUCLEOTIDE SEQUENCE</scope>
    <source>
        <strain evidence="1">DSM 22415</strain>
    </source>
</reference>
<reference evidence="2 3" key="1">
    <citation type="submission" date="2019-06" db="EMBL/GenBank/DDBJ databases">
        <authorList>
            <person name="Rodrigo-Torres L."/>
            <person name="Arahal R. D."/>
            <person name="Lucena T."/>
        </authorList>
    </citation>
    <scope>NUCLEOTIDE SEQUENCE [LARGE SCALE GENOMIC DNA]</scope>
    <source>
        <strain evidence="2 3">SW08-7</strain>
    </source>
</reference>
<dbReference type="EMBL" id="CABFVH010000006">
    <property type="protein sequence ID" value="VUF11837.1"/>
    <property type="molecule type" value="Genomic_DNA"/>
</dbReference>
<dbReference type="Proteomes" id="UP000401717">
    <property type="component" value="Unassembled WGS sequence"/>
</dbReference>